<evidence type="ECO:0000313" key="1">
    <source>
        <dbReference type="EMBL" id="MBY3068514.1"/>
    </source>
</evidence>
<protein>
    <recommendedName>
        <fullName evidence="3">Tetratricopeptide repeat protein</fullName>
    </recommendedName>
</protein>
<name>A0AB35FPF8_9HYPH</name>
<dbReference type="Proteomes" id="UP000758022">
    <property type="component" value="Unassembled WGS sequence"/>
</dbReference>
<comment type="caution">
    <text evidence="1">The sequence shown here is derived from an EMBL/GenBank/DDBJ whole genome shotgun (WGS) entry which is preliminary data.</text>
</comment>
<evidence type="ECO:0000313" key="2">
    <source>
        <dbReference type="Proteomes" id="UP000758022"/>
    </source>
</evidence>
<evidence type="ECO:0008006" key="3">
    <source>
        <dbReference type="Google" id="ProtNLM"/>
    </source>
</evidence>
<dbReference type="EMBL" id="JAAXQQ010000017">
    <property type="protein sequence ID" value="MBY3068514.1"/>
    <property type="molecule type" value="Genomic_DNA"/>
</dbReference>
<organism evidence="1 2">
    <name type="scientific">Rhizobium laguerreae</name>
    <dbReference type="NCBI Taxonomy" id="1076926"/>
    <lineage>
        <taxon>Bacteria</taxon>
        <taxon>Pseudomonadati</taxon>
        <taxon>Pseudomonadota</taxon>
        <taxon>Alphaproteobacteria</taxon>
        <taxon>Hyphomicrobiales</taxon>
        <taxon>Rhizobiaceae</taxon>
        <taxon>Rhizobium/Agrobacterium group</taxon>
        <taxon>Rhizobium</taxon>
    </lineage>
</organism>
<sequence>MDAAEQSLIGRIWAAIEAKDWKTTISALEDGVSVTPESLYVFELYADTLLDELQNMEAGWLLLRKFVRLAIEKDSKDWLLAAMNQLFDSSRDYSRFPSGERLSMGKELSWHILTLCQQEDAHSRAEYYEAMAHFFHEFGNNDLAVDLVQMAVTLLEGLSLKEEVQQPLLAQLLKRLAEYKCHKAVRAALL</sequence>
<proteinExistence type="predicted"/>
<reference evidence="1" key="1">
    <citation type="submission" date="2020-04" db="EMBL/GenBank/DDBJ databases">
        <title>Global-level population genomics supports evidence of horizontal gene transfer on evolution of Rhizobia in Lentils.</title>
        <authorList>
            <person name="Gai Y."/>
            <person name="Cook D."/>
            <person name="Riely B."/>
        </authorList>
    </citation>
    <scope>NUCLEOTIDE SEQUENCE</scope>
    <source>
        <strain evidence="1">TLR9</strain>
    </source>
</reference>
<dbReference type="RefSeq" id="WP_221980311.1">
    <property type="nucleotide sequence ID" value="NZ_JAAXQQ010000017.1"/>
</dbReference>
<dbReference type="AlphaFoldDB" id="A0AB35FPF8"/>
<accession>A0AB35FPF8</accession>
<gene>
    <name evidence="1" type="ORF">HFO74_34820</name>
</gene>